<name>A0A195F214_9HYME</name>
<feature type="transmembrane region" description="Helical" evidence="11">
    <location>
        <begin position="207"/>
        <end position="225"/>
    </location>
</feature>
<feature type="transmembrane region" description="Helical" evidence="11">
    <location>
        <begin position="95"/>
        <end position="111"/>
    </location>
</feature>
<evidence type="ECO:0000256" key="1">
    <source>
        <dbReference type="ARBA" id="ARBA00004651"/>
    </source>
</evidence>
<evidence type="ECO:0000256" key="2">
    <source>
        <dbReference type="ARBA" id="ARBA00022475"/>
    </source>
</evidence>
<keyword evidence="6 11" id="KW-1133">Transmembrane helix</keyword>
<keyword evidence="3" id="KW-0716">Sensory transduction</keyword>
<feature type="transmembrane region" description="Helical" evidence="11">
    <location>
        <begin position="59"/>
        <end position="83"/>
    </location>
</feature>
<keyword evidence="10" id="KW-0175">Coiled coil</keyword>
<dbReference type="GO" id="GO:0005886">
    <property type="term" value="C:plasma membrane"/>
    <property type="evidence" value="ECO:0007669"/>
    <property type="project" value="UniProtKB-SubCell"/>
</dbReference>
<evidence type="ECO:0000256" key="8">
    <source>
        <dbReference type="ARBA" id="ARBA00023170"/>
    </source>
</evidence>
<protein>
    <recommendedName>
        <fullName evidence="14">Odorant receptor 13a</fullName>
    </recommendedName>
</protein>
<reference evidence="12 13" key="1">
    <citation type="submission" date="2016-03" db="EMBL/GenBank/DDBJ databases">
        <title>Trachymyrmex septentrionalis WGS genome.</title>
        <authorList>
            <person name="Nygaard S."/>
            <person name="Hu H."/>
            <person name="Boomsma J."/>
            <person name="Zhang G."/>
        </authorList>
    </citation>
    <scope>NUCLEOTIDE SEQUENCE [LARGE SCALE GENOMIC DNA]</scope>
    <source>
        <strain evidence="12">Tsep2-gDNA-1</strain>
        <tissue evidence="12">Whole body</tissue>
    </source>
</reference>
<feature type="transmembrane region" description="Helical" evidence="11">
    <location>
        <begin position="12"/>
        <end position="38"/>
    </location>
</feature>
<dbReference type="PANTHER" id="PTHR21137">
    <property type="entry name" value="ODORANT RECEPTOR"/>
    <property type="match status" value="1"/>
</dbReference>
<feature type="coiled-coil region" evidence="10">
    <location>
        <begin position="172"/>
        <end position="199"/>
    </location>
</feature>
<evidence type="ECO:0000256" key="9">
    <source>
        <dbReference type="ARBA" id="ARBA00023224"/>
    </source>
</evidence>
<feature type="transmembrane region" description="Helical" evidence="11">
    <location>
        <begin position="344"/>
        <end position="362"/>
    </location>
</feature>
<evidence type="ECO:0000256" key="5">
    <source>
        <dbReference type="ARBA" id="ARBA00022725"/>
    </source>
</evidence>
<keyword evidence="5" id="KW-0552">Olfaction</keyword>
<gene>
    <name evidence="12" type="ORF">ALC56_11240</name>
</gene>
<dbReference type="EMBL" id="KQ981864">
    <property type="protein sequence ID" value="KYN34134.1"/>
    <property type="molecule type" value="Genomic_DNA"/>
</dbReference>
<keyword evidence="9" id="KW-0807">Transducer</keyword>
<keyword evidence="13" id="KW-1185">Reference proteome</keyword>
<feature type="transmembrane region" description="Helical" evidence="11">
    <location>
        <begin position="509"/>
        <end position="529"/>
    </location>
</feature>
<evidence type="ECO:0000256" key="11">
    <source>
        <dbReference type="SAM" id="Phobius"/>
    </source>
</evidence>
<keyword evidence="2" id="KW-1003">Cell membrane</keyword>
<feature type="transmembrane region" description="Helical" evidence="11">
    <location>
        <begin position="259"/>
        <end position="281"/>
    </location>
</feature>
<feature type="transmembrane region" description="Helical" evidence="11">
    <location>
        <begin position="382"/>
        <end position="399"/>
    </location>
</feature>
<keyword evidence="8" id="KW-0675">Receptor</keyword>
<keyword evidence="4 11" id="KW-0812">Transmembrane</keyword>
<sequence>MEYFIDQEKYFYLILLHIYAIICIGAVAILATGTMFLTYFQHVCGMFRIARLSKHLLSIFEVMMFCLIIFGVTCLTLNLFQIFQNVLSENTISEFYLPMLYMTVSIIYMFVSNHIGQNIIDHNNYVFSTAYNVQWYRAPLHIQRMILFLLQRETKMFALNVGGLFNASMECFATVKNLLMQLQRIYDELEDEKEIAIIKKYGYNAKYYTTLLTAGICAIIASIIFQCWTNMFDVTSSINVSQPRRIQFVTEYFVDHEKYFFLILLHINAAFCIGTIATIAAGTMLIGYLQFIFGMFKISWIVQIFESSFNTTFFVMILNGIIFASLNLYRIFQIDISEDNVNEFLFPLKFIIVSISYMFIANYIGQDIMDHTNHIFVTAYNVQWYTAPLYIQSIILFLLQRRAKNFTLSVGGLFIGSLECFATVKHLLVQLQNVYNKLQDEYENAIMEKYGYTGKCYTAALIIFGICSVFTSIIAEFLLTTSNVILPINASQAHRMQFTTEYFIDQEKYFSLILLHINAAFCIGLFAIIGIGTMLFVYFQFTCGMFKISSFRIKKAMAINMQQDVNKEQMIIIYKGIICAIDIHRKATESVHILQYLYNMLY</sequence>
<feature type="transmembrane region" description="Helical" evidence="11">
    <location>
        <begin position="288"/>
        <end position="305"/>
    </location>
</feature>
<dbReference type="GO" id="GO:0007165">
    <property type="term" value="P:signal transduction"/>
    <property type="evidence" value="ECO:0007669"/>
    <property type="project" value="UniProtKB-KW"/>
</dbReference>
<feature type="transmembrane region" description="Helical" evidence="11">
    <location>
        <begin position="311"/>
        <end position="332"/>
    </location>
</feature>
<dbReference type="GO" id="GO:0004984">
    <property type="term" value="F:olfactory receptor activity"/>
    <property type="evidence" value="ECO:0007669"/>
    <property type="project" value="InterPro"/>
</dbReference>
<evidence type="ECO:0000313" key="12">
    <source>
        <dbReference type="EMBL" id="KYN34134.1"/>
    </source>
</evidence>
<evidence type="ECO:0000256" key="4">
    <source>
        <dbReference type="ARBA" id="ARBA00022692"/>
    </source>
</evidence>
<accession>A0A195F214</accession>
<keyword evidence="7 11" id="KW-0472">Membrane</keyword>
<evidence type="ECO:0008006" key="14">
    <source>
        <dbReference type="Google" id="ProtNLM"/>
    </source>
</evidence>
<evidence type="ECO:0000256" key="7">
    <source>
        <dbReference type="ARBA" id="ARBA00023136"/>
    </source>
</evidence>
<dbReference type="STRING" id="34720.A0A195F214"/>
<evidence type="ECO:0000313" key="13">
    <source>
        <dbReference type="Proteomes" id="UP000078541"/>
    </source>
</evidence>
<dbReference type="PANTHER" id="PTHR21137:SF35">
    <property type="entry name" value="ODORANT RECEPTOR 19A-RELATED"/>
    <property type="match status" value="1"/>
</dbReference>
<evidence type="ECO:0000256" key="3">
    <source>
        <dbReference type="ARBA" id="ARBA00022606"/>
    </source>
</evidence>
<dbReference type="AlphaFoldDB" id="A0A195F214"/>
<dbReference type="Proteomes" id="UP000078541">
    <property type="component" value="Unassembled WGS sequence"/>
</dbReference>
<evidence type="ECO:0000256" key="10">
    <source>
        <dbReference type="SAM" id="Coils"/>
    </source>
</evidence>
<comment type="subcellular location">
    <subcellularLocation>
        <location evidence="1">Cell membrane</location>
        <topology evidence="1">Multi-pass membrane protein</topology>
    </subcellularLocation>
</comment>
<dbReference type="GO" id="GO:0005549">
    <property type="term" value="F:odorant binding"/>
    <property type="evidence" value="ECO:0007669"/>
    <property type="project" value="InterPro"/>
</dbReference>
<proteinExistence type="predicted"/>
<feature type="transmembrane region" description="Helical" evidence="11">
    <location>
        <begin position="457"/>
        <end position="488"/>
    </location>
</feature>
<evidence type="ECO:0000256" key="6">
    <source>
        <dbReference type="ARBA" id="ARBA00022989"/>
    </source>
</evidence>
<organism evidence="12 13">
    <name type="scientific">Trachymyrmex septentrionalis</name>
    <dbReference type="NCBI Taxonomy" id="34720"/>
    <lineage>
        <taxon>Eukaryota</taxon>
        <taxon>Metazoa</taxon>
        <taxon>Ecdysozoa</taxon>
        <taxon>Arthropoda</taxon>
        <taxon>Hexapoda</taxon>
        <taxon>Insecta</taxon>
        <taxon>Pterygota</taxon>
        <taxon>Neoptera</taxon>
        <taxon>Endopterygota</taxon>
        <taxon>Hymenoptera</taxon>
        <taxon>Apocrita</taxon>
        <taxon>Aculeata</taxon>
        <taxon>Formicoidea</taxon>
        <taxon>Formicidae</taxon>
        <taxon>Myrmicinae</taxon>
        <taxon>Trachymyrmex</taxon>
    </lineage>
</organism>
<dbReference type="InterPro" id="IPR004117">
    <property type="entry name" value="7tm6_olfct_rcpt"/>
</dbReference>
<dbReference type="Pfam" id="PF02949">
    <property type="entry name" value="7tm_6"/>
    <property type="match status" value="2"/>
</dbReference>